<organism evidence="2">
    <name type="scientific">uncultured Nocardioidaceae bacterium</name>
    <dbReference type="NCBI Taxonomy" id="253824"/>
    <lineage>
        <taxon>Bacteria</taxon>
        <taxon>Bacillati</taxon>
        <taxon>Actinomycetota</taxon>
        <taxon>Actinomycetes</taxon>
        <taxon>Propionibacteriales</taxon>
        <taxon>Nocardioidaceae</taxon>
        <taxon>environmental samples</taxon>
    </lineage>
</organism>
<reference evidence="2" key="1">
    <citation type="submission" date="2020-02" db="EMBL/GenBank/DDBJ databases">
        <authorList>
            <person name="Meier V. D."/>
        </authorList>
    </citation>
    <scope>NUCLEOTIDE SEQUENCE</scope>
    <source>
        <strain evidence="2">AVDCRST_MAG47</strain>
    </source>
</reference>
<accession>A0A6J4NHC6</accession>
<name>A0A6J4NHC6_9ACTN</name>
<sequence>MTVPVSERRRTSVDSDKVPLVPCRTTGSPGGAQRPWGTCL</sequence>
<dbReference type="AlphaFoldDB" id="A0A6J4NHC6"/>
<protein>
    <submittedName>
        <fullName evidence="2">Uncharacterized protein</fullName>
    </submittedName>
</protein>
<proteinExistence type="predicted"/>
<feature type="region of interest" description="Disordered" evidence="1">
    <location>
        <begin position="1"/>
        <end position="40"/>
    </location>
</feature>
<evidence type="ECO:0000313" key="2">
    <source>
        <dbReference type="EMBL" id="CAA9387844.1"/>
    </source>
</evidence>
<gene>
    <name evidence="2" type="ORF">AVDCRST_MAG47-2624</name>
</gene>
<dbReference type="EMBL" id="CADCUK010000169">
    <property type="protein sequence ID" value="CAA9387844.1"/>
    <property type="molecule type" value="Genomic_DNA"/>
</dbReference>
<feature type="compositionally biased region" description="Basic and acidic residues" evidence="1">
    <location>
        <begin position="1"/>
        <end position="17"/>
    </location>
</feature>
<evidence type="ECO:0000256" key="1">
    <source>
        <dbReference type="SAM" id="MobiDB-lite"/>
    </source>
</evidence>